<keyword evidence="1" id="KW-0067">ATP-binding</keyword>
<reference evidence="2" key="1">
    <citation type="submission" date="2017-03" db="EMBL/GenBank/DDBJ databases">
        <title>Phytopthora megakarya and P. palmivora, two closely related causual agents of cacao black pod achieved similar genome size and gene model numbers by different mechanisms.</title>
        <authorList>
            <person name="Ali S."/>
            <person name="Shao J."/>
            <person name="Larry D.J."/>
            <person name="Kronmiller B."/>
            <person name="Shen D."/>
            <person name="Strem M.D."/>
            <person name="Melnick R.L."/>
            <person name="Guiltinan M.J."/>
            <person name="Tyler B.M."/>
            <person name="Meinhardt L.W."/>
            <person name="Bailey B.A."/>
        </authorList>
    </citation>
    <scope>NUCLEOTIDE SEQUENCE [LARGE SCALE GENOMIC DNA]</scope>
    <source>
        <strain evidence="2">zdho120</strain>
    </source>
</reference>
<keyword evidence="1" id="KW-0347">Helicase</keyword>
<keyword evidence="1" id="KW-0547">Nucleotide-binding</keyword>
<keyword evidence="2" id="KW-1185">Reference proteome</keyword>
<dbReference type="EMBL" id="NBNE01000021">
    <property type="protein sequence ID" value="OWZ24245.1"/>
    <property type="molecule type" value="Genomic_DNA"/>
</dbReference>
<proteinExistence type="predicted"/>
<gene>
    <name evidence="1" type="ORF">PHMEG_000724</name>
</gene>
<name>A0A225X288_9STRA</name>
<comment type="caution">
    <text evidence="1">The sequence shown here is derived from an EMBL/GenBank/DDBJ whole genome shotgun (WGS) entry which is preliminary data.</text>
</comment>
<keyword evidence="1" id="KW-0378">Hydrolase</keyword>
<dbReference type="GO" id="GO:0004386">
    <property type="term" value="F:helicase activity"/>
    <property type="evidence" value="ECO:0007669"/>
    <property type="project" value="UniProtKB-KW"/>
</dbReference>
<accession>A0A225X288</accession>
<dbReference type="OrthoDB" id="105827at2759"/>
<dbReference type="STRING" id="4795.A0A225X288"/>
<dbReference type="PANTHER" id="PTHR10492:SF57">
    <property type="entry name" value="ATP-DEPENDENT DNA HELICASE"/>
    <property type="match status" value="1"/>
</dbReference>
<organism evidence="1 2">
    <name type="scientific">Phytophthora megakarya</name>
    <dbReference type="NCBI Taxonomy" id="4795"/>
    <lineage>
        <taxon>Eukaryota</taxon>
        <taxon>Sar</taxon>
        <taxon>Stramenopiles</taxon>
        <taxon>Oomycota</taxon>
        <taxon>Peronosporomycetes</taxon>
        <taxon>Peronosporales</taxon>
        <taxon>Peronosporaceae</taxon>
        <taxon>Phytophthora</taxon>
    </lineage>
</organism>
<evidence type="ECO:0000313" key="1">
    <source>
        <dbReference type="EMBL" id="OWZ24245.1"/>
    </source>
</evidence>
<dbReference type="AlphaFoldDB" id="A0A225X288"/>
<protein>
    <submittedName>
        <fullName evidence="1">Helitron helicase</fullName>
    </submittedName>
</protein>
<sequence>MRVRTAPDLDGAAELAEYSEILLQIDVGRFPVYHEGIFVSLRICAYFLKYTTHLLVVETVLLPRLRLNFPIVPYCKIMKGTTPAMIRNQKTTDVTNVYPGVGDENVPDQYCEDRVILTRTNASVRGINEMITEQHLSNDSLEDPGDESLFEPEFLNSLNFSDMRPHKKILKVRKPVIMSRNLNSEEALGEKGIGATLMTGPRRGKRVFIPRIVFFSDDEVK</sequence>
<dbReference type="PANTHER" id="PTHR10492">
    <property type="match status" value="1"/>
</dbReference>
<evidence type="ECO:0000313" key="2">
    <source>
        <dbReference type="Proteomes" id="UP000198211"/>
    </source>
</evidence>
<dbReference type="Proteomes" id="UP000198211">
    <property type="component" value="Unassembled WGS sequence"/>
</dbReference>